<dbReference type="AlphaFoldDB" id="A0AAE2W291"/>
<evidence type="ECO:0000313" key="3">
    <source>
        <dbReference type="Proteomes" id="UP000732193"/>
    </source>
</evidence>
<keyword evidence="3" id="KW-1185">Reference proteome</keyword>
<name>A0AAE2W291_9RHOB</name>
<dbReference type="Proteomes" id="UP000732193">
    <property type="component" value="Unassembled WGS sequence"/>
</dbReference>
<dbReference type="EMBL" id="JAFBRM010000018">
    <property type="protein sequence ID" value="MBM1716000.1"/>
    <property type="molecule type" value="Genomic_DNA"/>
</dbReference>
<comment type="caution">
    <text evidence="2">The sequence shown here is derived from an EMBL/GenBank/DDBJ whole genome shotgun (WGS) entry which is preliminary data.</text>
</comment>
<organism evidence="2 3">
    <name type="scientific">Sulfitobacter geojensis</name>
    <dbReference type="NCBI Taxonomy" id="1342299"/>
    <lineage>
        <taxon>Bacteria</taxon>
        <taxon>Pseudomonadati</taxon>
        <taxon>Pseudomonadota</taxon>
        <taxon>Alphaproteobacteria</taxon>
        <taxon>Rhodobacterales</taxon>
        <taxon>Roseobacteraceae</taxon>
        <taxon>Sulfitobacter</taxon>
    </lineage>
</organism>
<evidence type="ECO:0000313" key="2">
    <source>
        <dbReference type="EMBL" id="MBM1716000.1"/>
    </source>
</evidence>
<accession>A0AAE2W291</accession>
<reference evidence="2 3" key="1">
    <citation type="submission" date="2021-01" db="EMBL/GenBank/DDBJ databases">
        <title>Diatom-associated Roseobacters Show Island Model of Population Structure.</title>
        <authorList>
            <person name="Qu L."/>
            <person name="Feng X."/>
            <person name="Chen Y."/>
            <person name="Li L."/>
            <person name="Wang X."/>
            <person name="Hu Z."/>
            <person name="Wang H."/>
            <person name="Luo H."/>
        </authorList>
    </citation>
    <scope>NUCLEOTIDE SEQUENCE [LARGE SCALE GENOMIC DNA]</scope>
    <source>
        <strain evidence="2 3">TR60-84</strain>
    </source>
</reference>
<proteinExistence type="predicted"/>
<sequence>MAWKEDPDLSIGVSMSSNAWQAKSRYNALHISKKIVPIVTTLHDEGLIDLAKHSHHGPGDSRNRTTRIRAAEPLRKLFRKAKFNRDDIGRAEGEEVIILKNSKNKQIEYDDNADTSRMRGELTAYNTLIANTFIDIPDLQEPVIEVGDNDEKSLVRTHRDHTRTHRVFSRSSWDMHGRFYGGWWQQVGSDTRARITIDDQPTVEVDFVGLHIAMLYAEAGQKLDFDPYHIPRKKMPAYPEKLIRKLTKRLALIAINAKDKTKAYQAFREGYPTGNIGSRIRNSKLDELLELLLEKNPCLKGKLFTDQGIRLMNLDAQITARIHNHFTDKGIPILSVHDSYLINCWKVGELRTAMADATKAVVGRSLATSIKLPGKEEYQWVSDKDLQTYIDNKLNPPRCDGYVERLQTFEKRTGRDIGPYDGDPRLMDGEADDGDPDWEN</sequence>
<evidence type="ECO:0000256" key="1">
    <source>
        <dbReference type="SAM" id="MobiDB-lite"/>
    </source>
</evidence>
<feature type="compositionally biased region" description="Acidic residues" evidence="1">
    <location>
        <begin position="429"/>
        <end position="440"/>
    </location>
</feature>
<gene>
    <name evidence="2" type="ORF">JQV55_20695</name>
</gene>
<dbReference type="RefSeq" id="WP_203243696.1">
    <property type="nucleotide sequence ID" value="NZ_JAFBRH010000004.1"/>
</dbReference>
<protein>
    <submittedName>
        <fullName evidence="2">Uncharacterized protein</fullName>
    </submittedName>
</protein>
<feature type="region of interest" description="Disordered" evidence="1">
    <location>
        <begin position="413"/>
        <end position="440"/>
    </location>
</feature>